<evidence type="ECO:0000256" key="4">
    <source>
        <dbReference type="ARBA" id="ARBA00022729"/>
    </source>
</evidence>
<evidence type="ECO:0000256" key="2">
    <source>
        <dbReference type="ARBA" id="ARBA00022512"/>
    </source>
</evidence>
<feature type="domain" description="Cell wall mannoprotein PIR1-like C-terminal" evidence="8">
    <location>
        <begin position="309"/>
        <end position="383"/>
    </location>
</feature>
<dbReference type="Proteomes" id="UP001497383">
    <property type="component" value="Chromosome 4"/>
</dbReference>
<evidence type="ECO:0000313" key="9">
    <source>
        <dbReference type="EMBL" id="CAK9439534.1"/>
    </source>
</evidence>
<keyword evidence="2" id="KW-0134">Cell wall</keyword>
<organism evidence="9 10">
    <name type="scientific">Lodderomyces beijingensis</name>
    <dbReference type="NCBI Taxonomy" id="1775926"/>
    <lineage>
        <taxon>Eukaryota</taxon>
        <taxon>Fungi</taxon>
        <taxon>Dikarya</taxon>
        <taxon>Ascomycota</taxon>
        <taxon>Saccharomycotina</taxon>
        <taxon>Pichiomycetes</taxon>
        <taxon>Debaryomycetaceae</taxon>
        <taxon>Candida/Lodderomyces clade</taxon>
        <taxon>Lodderomyces</taxon>
    </lineage>
</organism>
<reference evidence="9 10" key="1">
    <citation type="submission" date="2024-03" db="EMBL/GenBank/DDBJ databases">
        <authorList>
            <person name="Brejova B."/>
        </authorList>
    </citation>
    <scope>NUCLEOTIDE SEQUENCE [LARGE SCALE GENOMIC DNA]</scope>
    <source>
        <strain evidence="9 10">CBS 14171</strain>
    </source>
</reference>
<evidence type="ECO:0000256" key="7">
    <source>
        <dbReference type="SAM" id="SignalP"/>
    </source>
</evidence>
<keyword evidence="5" id="KW-0677">Repeat</keyword>
<dbReference type="RefSeq" id="XP_066830572.1">
    <property type="nucleotide sequence ID" value="XM_066973766.1"/>
</dbReference>
<dbReference type="GeneID" id="92208830"/>
<dbReference type="InterPro" id="IPR000420">
    <property type="entry name" value="Yeast_PIR_rpt"/>
</dbReference>
<evidence type="ECO:0000256" key="5">
    <source>
        <dbReference type="ARBA" id="ARBA00022737"/>
    </source>
</evidence>
<feature type="signal peptide" evidence="7">
    <location>
        <begin position="1"/>
        <end position="19"/>
    </location>
</feature>
<evidence type="ECO:0000256" key="3">
    <source>
        <dbReference type="ARBA" id="ARBA00022525"/>
    </source>
</evidence>
<dbReference type="PANTHER" id="PTHR47254">
    <property type="entry name" value="CELL WALL MANNOPROTEIN CIS3-RELATED"/>
    <property type="match status" value="1"/>
</dbReference>
<accession>A0ABP0ZQD4</accession>
<keyword evidence="3" id="KW-0964">Secreted</keyword>
<comment type="subcellular location">
    <subcellularLocation>
        <location evidence="1">Secreted</location>
        <location evidence="1">Cell wall</location>
    </subcellularLocation>
</comment>
<evidence type="ECO:0000259" key="8">
    <source>
        <dbReference type="Pfam" id="PF22799"/>
    </source>
</evidence>
<keyword evidence="4 7" id="KW-0732">Signal</keyword>
<evidence type="ECO:0000256" key="1">
    <source>
        <dbReference type="ARBA" id="ARBA00004191"/>
    </source>
</evidence>
<protein>
    <recommendedName>
        <fullName evidence="8">Cell wall mannoprotein PIR1-like C-terminal domain-containing protein</fullName>
    </recommendedName>
</protein>
<name>A0ABP0ZQD4_9ASCO</name>
<dbReference type="Pfam" id="PF22799">
    <property type="entry name" value="PIR1-like_C"/>
    <property type="match status" value="1"/>
</dbReference>
<gene>
    <name evidence="9" type="ORF">LODBEIA_P36340</name>
</gene>
<dbReference type="EMBL" id="OZ022408">
    <property type="protein sequence ID" value="CAK9439534.1"/>
    <property type="molecule type" value="Genomic_DNA"/>
</dbReference>
<dbReference type="InterPro" id="IPR051153">
    <property type="entry name" value="Yeast_CWMannoprotein_PIR"/>
</dbReference>
<dbReference type="PANTHER" id="PTHR47254:SF1">
    <property type="entry name" value="CELL WALL MANNOPROTEIN CIS3-RELATED"/>
    <property type="match status" value="1"/>
</dbReference>
<evidence type="ECO:0000256" key="6">
    <source>
        <dbReference type="ARBA" id="ARBA00038219"/>
    </source>
</evidence>
<dbReference type="InterPro" id="IPR054508">
    <property type="entry name" value="PIR1-like_C"/>
</dbReference>
<proteinExistence type="inferred from homology"/>
<comment type="similarity">
    <text evidence="6">Belongs to the PIR protein family.</text>
</comment>
<keyword evidence="10" id="KW-1185">Reference proteome</keyword>
<evidence type="ECO:0000313" key="10">
    <source>
        <dbReference type="Proteomes" id="UP001497383"/>
    </source>
</evidence>
<sequence>MKYFTFASTTALLVSSALAATVPSAPWSTLTPTGKIPADATTDYSGSFGIQIETFEAVATESIKDKRAVVNTLSDGQPNVITTSTYSTAAPVAQITDGQIQHQTTAAAPIKQISDGQIQKQTTAAPVKQISDGQIQKQTTAAPVKQISDGQIQKQTTAAPIQQISDGQIQHQTAASVINQIGDGQIQHQTAASVINQIGDGQIQHQTAASVINQIGDGQIQHQTASAIKQISDGQIQHQTTASAAKQIGDGQIQKPTNGTTTAAAAAAATTLADGQPQSNGTTPITPPIEGIATSCSSENNLIVTLHKGLLTDSHGRVGAIVANRQFQFDGPPPQAGSIYAAGWSISKDGYLTLGDSDKFYQCKSGDFYNLYDQNVAAQCSGVKLKIINFVTC</sequence>
<feature type="chain" id="PRO_5047006375" description="Cell wall mannoprotein PIR1-like C-terminal domain-containing protein" evidence="7">
    <location>
        <begin position="20"/>
        <end position="393"/>
    </location>
</feature>
<dbReference type="PROSITE" id="PS50256">
    <property type="entry name" value="PIR_REPEAT_2"/>
    <property type="match status" value="9"/>
</dbReference>